<gene>
    <name evidence="1" type="ORF">MSG28_005037</name>
</gene>
<comment type="caution">
    <text evidence="1">The sequence shown here is derived from an EMBL/GenBank/DDBJ whole genome shotgun (WGS) entry which is preliminary data.</text>
</comment>
<evidence type="ECO:0000313" key="2">
    <source>
        <dbReference type="Proteomes" id="UP001064048"/>
    </source>
</evidence>
<reference evidence="1 2" key="1">
    <citation type="journal article" date="2022" name="Genome Biol. Evol.">
        <title>The Spruce Budworm Genome: Reconstructing the Evolutionary History of Antifreeze Proteins.</title>
        <authorList>
            <person name="Beliveau C."/>
            <person name="Gagne P."/>
            <person name="Picq S."/>
            <person name="Vernygora O."/>
            <person name="Keeling C.I."/>
            <person name="Pinkney K."/>
            <person name="Doucet D."/>
            <person name="Wen F."/>
            <person name="Johnston J.S."/>
            <person name="Maaroufi H."/>
            <person name="Boyle B."/>
            <person name="Laroche J."/>
            <person name="Dewar K."/>
            <person name="Juretic N."/>
            <person name="Blackburn G."/>
            <person name="Nisole A."/>
            <person name="Brunet B."/>
            <person name="Brandao M."/>
            <person name="Lumley L."/>
            <person name="Duan J."/>
            <person name="Quan G."/>
            <person name="Lucarotti C.J."/>
            <person name="Roe A.D."/>
            <person name="Sperling F.A.H."/>
            <person name="Levesque R.C."/>
            <person name="Cusson M."/>
        </authorList>
    </citation>
    <scope>NUCLEOTIDE SEQUENCE [LARGE SCALE GENOMIC DNA]</scope>
    <source>
        <strain evidence="1">Glfc:IPQL:Cfum</strain>
    </source>
</reference>
<dbReference type="EMBL" id="CM046108">
    <property type="protein sequence ID" value="KAI8426074.1"/>
    <property type="molecule type" value="Genomic_DNA"/>
</dbReference>
<dbReference type="Proteomes" id="UP001064048">
    <property type="component" value="Chromosome 8"/>
</dbReference>
<accession>A0ACC0JPT1</accession>
<sequence>MDLMKTKLWARGSHDEPIEMLHLPIVALFSCFHKSCAVRGQEYEFLDLSDVKEAELCSLQSALFHRKSEVVTQYGWTEPAIDFSSCSSSTAEQLTVSSSLDSLSGGEGEMAPHSPQRGATGPPPHAPPPYPQPPPAYPQPPPPQWPVAPPNVYVSQVTANVNVHGYMGQYYQPPQPQYAPPQQVDRPPRNHRRDRRGKRAPSPPPQPPPYYVQYPQYYPAAQAQGAPLYHLPVYQPLMYGPYAYPPYYQEYPLPVEGEGDKGPDEYQQEVVMEQEAVDAYYAGAHYAGPPYGPPVDGAVEYMPPMYLPPPPHPPPIPIQSQPVHQSAPHQFNVHAKNFVLPSHNQNKSYTPPDKTQEQRTPPATASAPAVSVDSVPIKDLKINKGPGSPKQMEQRPVESQAKPAVNSNEKVSPPPKIDNAKPAWVPNDNKVADATNNFPQTKAFPPMAPTNQVVATSKLPPAVSKTTKGPAAPFSGGKQPAKPLVPQTAVPVQQSVSTPKAPFGNRQKRDNVANRSPTSEHTENTSSPAPADHSKRDPPLPPSKAPMPISITLHSQGPPLIVTNKSPFGHSRKSAVPEPPPVPQPPPPAPTASDFPPPPTPRNRGDLPPPVVQPQPQPAPGKSWASLFSNKTSAVVPVAAAQPAPVLAVEEPASPTTVTPPTTASVQKPVAKVPPFDASPSQITSSDKSSPVSRPANATPAISYSEKTSVNAVSTTPVAAKPASPSQATPEVREVPIIKEATPALPVQPSPFADDPNSYRMGEFLSKYQLDNRPVTLLPRGLTNRSNYCYVNSILQALIACPPFYNMLKALPYQTRRGKSSTPVIDSMVELCYEFSPLASASRVGRGARGEGGTGPAVPAGPPLEGGAGLRVLRALRPFPGSQEGRQEDAEEFLGCLLNSLNDEMLELMKLVEPEEPKDTQVNGIITQEQSPEEEEDDDDEWKVMGPRNKGAVERRWAARRTPVADIFRGRTRVRLTRAAHHDVTDAVQPFFTLQLDIERATSVKDALELLANKDTLEGVSDAWQQLSLEQLPVVLLLHLKCFQLDSEGHTAKIVKNIDFPVDLKIDQKIMSSKIKYSGKQRLYKLFAVVYHEGVEAVKGHYVTDTYHGQAGWIRYDDSTVTQVTDAQVLKPKPPRMPYLLMYRRHDTLPPHRAPGKPE</sequence>
<keyword evidence="2" id="KW-1185">Reference proteome</keyword>
<evidence type="ECO:0000313" key="1">
    <source>
        <dbReference type="EMBL" id="KAI8426074.1"/>
    </source>
</evidence>
<proteinExistence type="predicted"/>
<name>A0ACC0JPT1_CHOFU</name>
<organism evidence="1 2">
    <name type="scientific">Choristoneura fumiferana</name>
    <name type="common">Spruce budworm moth</name>
    <name type="synonym">Archips fumiferana</name>
    <dbReference type="NCBI Taxonomy" id="7141"/>
    <lineage>
        <taxon>Eukaryota</taxon>
        <taxon>Metazoa</taxon>
        <taxon>Ecdysozoa</taxon>
        <taxon>Arthropoda</taxon>
        <taxon>Hexapoda</taxon>
        <taxon>Insecta</taxon>
        <taxon>Pterygota</taxon>
        <taxon>Neoptera</taxon>
        <taxon>Endopterygota</taxon>
        <taxon>Lepidoptera</taxon>
        <taxon>Glossata</taxon>
        <taxon>Ditrysia</taxon>
        <taxon>Tortricoidea</taxon>
        <taxon>Tortricidae</taxon>
        <taxon>Tortricinae</taxon>
        <taxon>Choristoneura</taxon>
    </lineage>
</organism>
<protein>
    <submittedName>
        <fullName evidence="1">Uncharacterized protein</fullName>
    </submittedName>
</protein>